<dbReference type="RefSeq" id="XP_014664181.1">
    <property type="nucleotide sequence ID" value="XM_014808695.1"/>
</dbReference>
<proteinExistence type="predicted"/>
<keyword evidence="1" id="KW-1185">Reference proteome</keyword>
<dbReference type="GeneID" id="106806683"/>
<accession>A0ABM1DW60</accession>
<organism evidence="1 2">
    <name type="scientific">Priapulus caudatus</name>
    <name type="common">Priapulid worm</name>
    <dbReference type="NCBI Taxonomy" id="37621"/>
    <lineage>
        <taxon>Eukaryota</taxon>
        <taxon>Metazoa</taxon>
        <taxon>Ecdysozoa</taxon>
        <taxon>Scalidophora</taxon>
        <taxon>Priapulida</taxon>
        <taxon>Priapulimorpha</taxon>
        <taxon>Priapulimorphida</taxon>
        <taxon>Priapulidae</taxon>
        <taxon>Priapulus</taxon>
    </lineage>
</organism>
<gene>
    <name evidence="2" type="primary">LOC106806683</name>
</gene>
<name>A0ABM1DW60_PRICU</name>
<dbReference type="Proteomes" id="UP000695022">
    <property type="component" value="Unplaced"/>
</dbReference>
<evidence type="ECO:0000313" key="2">
    <source>
        <dbReference type="RefSeq" id="XP_014664181.1"/>
    </source>
</evidence>
<reference evidence="2" key="1">
    <citation type="submission" date="2025-08" db="UniProtKB">
        <authorList>
            <consortium name="RefSeq"/>
        </authorList>
    </citation>
    <scope>IDENTIFICATION</scope>
</reference>
<evidence type="ECO:0000313" key="1">
    <source>
        <dbReference type="Proteomes" id="UP000695022"/>
    </source>
</evidence>
<protein>
    <submittedName>
        <fullName evidence="2">Uncharacterized protein LOC106806683</fullName>
    </submittedName>
</protein>
<sequence length="135" mass="15607">MHCFFANITAGDIFEHEPYLRRVQHGGDEFTPSDVETSPSDYAYSVCTRKESKDLFEQEPEGVQEHPTMRQMLTRVQHGGDEFTRSDVETIPSDYAYSVTCEEWKYSVMRKLKDCIENPNMPASSPCEYITICDF</sequence>